<dbReference type="PANTHER" id="PTHR43283">
    <property type="entry name" value="BETA-LACTAMASE-RELATED"/>
    <property type="match status" value="1"/>
</dbReference>
<dbReference type="InterPro" id="IPR050789">
    <property type="entry name" value="Diverse_Enzym_Activities"/>
</dbReference>
<keyword evidence="3" id="KW-1185">Reference proteome</keyword>
<organism evidence="2 3">
    <name type="scientific">Oscillochloris trichoides DG-6</name>
    <dbReference type="NCBI Taxonomy" id="765420"/>
    <lineage>
        <taxon>Bacteria</taxon>
        <taxon>Bacillati</taxon>
        <taxon>Chloroflexota</taxon>
        <taxon>Chloroflexia</taxon>
        <taxon>Chloroflexales</taxon>
        <taxon>Chloroflexineae</taxon>
        <taxon>Oscillochloridaceae</taxon>
        <taxon>Oscillochloris</taxon>
    </lineage>
</organism>
<dbReference type="EMBL" id="ADVR01000106">
    <property type="protein sequence ID" value="EFO79737.1"/>
    <property type="molecule type" value="Genomic_DNA"/>
</dbReference>
<feature type="domain" description="Beta-lactamase-related" evidence="1">
    <location>
        <begin position="13"/>
        <end position="332"/>
    </location>
</feature>
<dbReference type="Proteomes" id="UP000054010">
    <property type="component" value="Unassembled WGS sequence"/>
</dbReference>
<comment type="caution">
    <text evidence="2">The sequence shown here is derived from an EMBL/GenBank/DDBJ whole genome shotgun (WGS) entry which is preliminary data.</text>
</comment>
<sequence length="352" mass="36157">MLPDTHTLTTAAETCRAAARMSGVLLAVAHADAPAQTIVLGSDAAEVTLAANALVPVASLTKLATALAILRLVDLGVLDLDANLAEYLPTAAAARPGVTLRRMLSHSAGLPVDVRPAWAPYQPGLTWPKLAAVCLAEPPVATPGSVVQYGNLGYGLAALVVEMTSGLPFSIALRDLVLDPLAIEGYLGHELPRPPALLADVRSNNPPSLAPFNSAFYRSLALPWAGLLTTVGGALALVRAFAGYPAGFLSPTLRSTALTNQTPGLAGGSIAPLWYAECPWAIGPELRGDKQPHWAPANVAPDSFGHAGASGAIAWHDPASQISYAIIGTRTAANGWLLRHAAQLGATVVGGA</sequence>
<evidence type="ECO:0000313" key="3">
    <source>
        <dbReference type="Proteomes" id="UP000054010"/>
    </source>
</evidence>
<evidence type="ECO:0000313" key="2">
    <source>
        <dbReference type="EMBL" id="EFO79737.1"/>
    </source>
</evidence>
<evidence type="ECO:0000259" key="1">
    <source>
        <dbReference type="Pfam" id="PF00144"/>
    </source>
</evidence>
<gene>
    <name evidence="2" type="ORF">OSCT_2422</name>
</gene>
<dbReference type="PANTHER" id="PTHR43283:SF3">
    <property type="entry name" value="BETA-LACTAMASE FAMILY PROTEIN (AFU_ORTHOLOGUE AFUA_5G07500)"/>
    <property type="match status" value="1"/>
</dbReference>
<proteinExistence type="predicted"/>
<dbReference type="HOGENOM" id="CLU_787180_0_0_0"/>
<dbReference type="eggNOG" id="COG1680">
    <property type="taxonomic scope" value="Bacteria"/>
</dbReference>
<dbReference type="OrthoDB" id="9797709at2"/>
<protein>
    <submittedName>
        <fullName evidence="2">Beta-lactamase</fullName>
    </submittedName>
</protein>
<dbReference type="InterPro" id="IPR001466">
    <property type="entry name" value="Beta-lactam-related"/>
</dbReference>
<name>E1IGH1_9CHLR</name>
<reference evidence="2 3" key="1">
    <citation type="journal article" date="2011" name="J. Bacteriol.">
        <title>Draft genome sequence of the anoxygenic filamentous phototrophic bacterium Oscillochloris trichoides subsp. DG-6.</title>
        <authorList>
            <person name="Kuznetsov B.B."/>
            <person name="Ivanovsky R.N."/>
            <person name="Keppen O.I."/>
            <person name="Sukhacheva M.V."/>
            <person name="Bumazhkin B.K."/>
            <person name="Patutina E.O."/>
            <person name="Beletsky A.V."/>
            <person name="Mardanov A.V."/>
            <person name="Baslerov R.V."/>
            <person name="Panteleeva A.N."/>
            <person name="Kolganova T.V."/>
            <person name="Ravin N.V."/>
            <person name="Skryabin K.G."/>
        </authorList>
    </citation>
    <scope>NUCLEOTIDE SEQUENCE [LARGE SCALE GENOMIC DNA]</scope>
    <source>
        <strain evidence="2 3">DG-6</strain>
    </source>
</reference>
<dbReference type="SUPFAM" id="SSF56601">
    <property type="entry name" value="beta-lactamase/transpeptidase-like"/>
    <property type="match status" value="1"/>
</dbReference>
<accession>E1IGH1</accession>
<dbReference type="InterPro" id="IPR012338">
    <property type="entry name" value="Beta-lactam/transpept-like"/>
</dbReference>
<dbReference type="Pfam" id="PF00144">
    <property type="entry name" value="Beta-lactamase"/>
    <property type="match status" value="1"/>
</dbReference>
<dbReference type="STRING" id="765420.OSCT_2422"/>
<dbReference type="AlphaFoldDB" id="E1IGH1"/>
<dbReference type="Gene3D" id="3.40.710.10">
    <property type="entry name" value="DD-peptidase/beta-lactamase superfamily"/>
    <property type="match status" value="1"/>
</dbReference>